<feature type="compositionally biased region" description="Basic residues" evidence="8">
    <location>
        <begin position="865"/>
        <end position="877"/>
    </location>
</feature>
<evidence type="ECO:0000256" key="2">
    <source>
        <dbReference type="ARBA" id="ARBA00006613"/>
    </source>
</evidence>
<keyword evidence="4" id="KW-0677">Repeat</keyword>
<feature type="domain" description="Clathrin/coatomer adaptor adaptin-like N-terminal" evidence="9">
    <location>
        <begin position="28"/>
        <end position="524"/>
    </location>
</feature>
<dbReference type="STRING" id="429701.A0A2G9G9L2"/>
<dbReference type="AlphaFoldDB" id="A0A2G9G9L2"/>
<keyword evidence="11" id="KW-1185">Reference proteome</keyword>
<comment type="function">
    <text evidence="7">Part of the AP-3 complex, an adaptor-related complex which seems to be clathrin-associated. The complex is associated with the Golgi region as well as more peripheral structures. It facilitates the budding of vesicles from the Golgi membrane and may be directly involved in trafficking to the vacuole. It also function in maintaining the identity of lytic vacuoles and in regulating the transition between storage and lytic vacuoles.</text>
</comment>
<comment type="subunit">
    <text evidence="7">Adaptor protein complex 3 (AP-3) is a heterotetramer.</text>
</comment>
<organism evidence="10 11">
    <name type="scientific">Handroanthus impetiginosus</name>
    <dbReference type="NCBI Taxonomy" id="429701"/>
    <lineage>
        <taxon>Eukaryota</taxon>
        <taxon>Viridiplantae</taxon>
        <taxon>Streptophyta</taxon>
        <taxon>Embryophyta</taxon>
        <taxon>Tracheophyta</taxon>
        <taxon>Spermatophyta</taxon>
        <taxon>Magnoliopsida</taxon>
        <taxon>eudicotyledons</taxon>
        <taxon>Gunneridae</taxon>
        <taxon>Pentapetalae</taxon>
        <taxon>asterids</taxon>
        <taxon>lamiids</taxon>
        <taxon>Lamiales</taxon>
        <taxon>Bignoniaceae</taxon>
        <taxon>Crescentiina</taxon>
        <taxon>Tabebuia alliance</taxon>
        <taxon>Handroanthus</taxon>
    </lineage>
</organism>
<comment type="similarity">
    <text evidence="2 7">Belongs to the adaptor complexes large subunit family.</text>
</comment>
<feature type="compositionally biased region" description="Polar residues" evidence="8">
    <location>
        <begin position="849"/>
        <end position="861"/>
    </location>
</feature>
<dbReference type="GO" id="GO:0006896">
    <property type="term" value="P:Golgi to vacuole transport"/>
    <property type="evidence" value="ECO:0007669"/>
    <property type="project" value="TreeGrafter"/>
</dbReference>
<proteinExistence type="inferred from homology"/>
<feature type="compositionally biased region" description="Basic and acidic residues" evidence="8">
    <location>
        <begin position="881"/>
        <end position="900"/>
    </location>
</feature>
<evidence type="ECO:0000256" key="4">
    <source>
        <dbReference type="ARBA" id="ARBA00022737"/>
    </source>
</evidence>
<evidence type="ECO:0000256" key="1">
    <source>
        <dbReference type="ARBA" id="ARBA00004308"/>
    </source>
</evidence>
<keyword evidence="7" id="KW-0333">Golgi apparatus</keyword>
<dbReference type="EMBL" id="NKXS01006168">
    <property type="protein sequence ID" value="PIN01912.1"/>
    <property type="molecule type" value="Genomic_DNA"/>
</dbReference>
<dbReference type="OrthoDB" id="10264595at2759"/>
<accession>A0A2G9G9L2</accession>
<evidence type="ECO:0000256" key="5">
    <source>
        <dbReference type="ARBA" id="ARBA00022927"/>
    </source>
</evidence>
<evidence type="ECO:0000259" key="9">
    <source>
        <dbReference type="Pfam" id="PF01602"/>
    </source>
</evidence>
<evidence type="ECO:0000313" key="10">
    <source>
        <dbReference type="EMBL" id="PIN01912.1"/>
    </source>
</evidence>
<sequence>MMDSFFQRSLEDIIKGLRLCPPGTEPTFIAKSLDDIRREIKSSDRSTKATALQKLTYLHSIHGVDMSWAAFHSVELASSSTHSHKRIAFLSASLSFNPSSTDVILLLTHQLRKDLSSSNAHDVSLALSTLSSICNPDLCRDLTPELFTLLGSSKFFVRKKAIAVVLRVFEEYPDAVRVCFKRIVENLETSDMGILSAVVELLCELTVKEPRSYLPLAPEFYKILVDSRNNWVLIKVLKIFAKLIPLEPRLGKRVVEPICEHLRRMGAKSLAFECVRMIVTSLSEHESALRLAVGTVREFLLDDDPNLKYLGLQALAIVAQKHMWAVLENKELVVKALSDVDPNIKLEALRLVMSTVSADNVMDICTILISHALKSDPEFCNEILGCIFLTCSRNFYEVIFDFEWYVSFLGEMARIPYCQKGTEIETQLVDIGMRVKDARLELVSVARDLVIDPALLGNPFVHGVLAAAAWISGEYVNLSRNPFELMEALLQPRTSLLTPSVRSVYIQSAFKVLMFCIYSYVKLDGDDTSYPSGLTESVSERDLGRSFATVGSESLSDSELDNENVVITGGQPPSFSSRKQHLTEESIMGLINLAETNLGPLSGSDEVEIQDRASNVLGFIKLVKPKLHGCLDQSRGDIMKDELKAPEMIKLIYDLFSEELGPVSLNAQERVPLPDGLALKENLGDLEAICGDVEFSLPMSFSLVKPQMAAQDSAHVLECPSKEVCEPSSESTSLLAEHRKRHGLYYLPPEDKEVVDKDYQPTREPKGKAIDATEDLVKLTEPFFVKKKSNRVKPRPVVVKLDDVEEANVLVEKHEFKPDLLSGAVQEVLLGNEATASSSRKSSNKSNNDITNTAESSQASFVGSGRRKHHTHGKGRTNRTSGKEKEERSHKDEHKRDSRDHKHKSRQRAEGTLNVDVQSSVIPDFLL</sequence>
<evidence type="ECO:0000256" key="7">
    <source>
        <dbReference type="PIRNR" id="PIRNR037092"/>
    </source>
</evidence>
<dbReference type="InterPro" id="IPR016024">
    <property type="entry name" value="ARM-type_fold"/>
</dbReference>
<protein>
    <recommendedName>
        <fullName evidence="7">AP-3 complex subunit delta</fullName>
    </recommendedName>
</protein>
<dbReference type="GO" id="GO:0030123">
    <property type="term" value="C:AP-3 adaptor complex"/>
    <property type="evidence" value="ECO:0007669"/>
    <property type="project" value="InterPro"/>
</dbReference>
<dbReference type="Proteomes" id="UP000231279">
    <property type="component" value="Unassembled WGS sequence"/>
</dbReference>
<evidence type="ECO:0000256" key="8">
    <source>
        <dbReference type="SAM" id="MobiDB-lite"/>
    </source>
</evidence>
<name>A0A2G9G9L2_9LAMI</name>
<evidence type="ECO:0000313" key="11">
    <source>
        <dbReference type="Proteomes" id="UP000231279"/>
    </source>
</evidence>
<feature type="compositionally biased region" description="Low complexity" evidence="8">
    <location>
        <begin position="837"/>
        <end position="848"/>
    </location>
</feature>
<comment type="caution">
    <text evidence="10">The sequence shown here is derived from an EMBL/GenBank/DDBJ whole genome shotgun (WGS) entry which is preliminary data.</text>
</comment>
<comment type="subcellular location">
    <subcellularLocation>
        <location evidence="1">Endomembrane system</location>
    </subcellularLocation>
    <subcellularLocation>
        <location evidence="7">Golgi apparatus</location>
    </subcellularLocation>
</comment>
<dbReference type="Gene3D" id="1.25.10.10">
    <property type="entry name" value="Leucine-rich Repeat Variant"/>
    <property type="match status" value="1"/>
</dbReference>
<evidence type="ECO:0000256" key="6">
    <source>
        <dbReference type="ARBA" id="ARBA00023136"/>
    </source>
</evidence>
<evidence type="ECO:0000256" key="3">
    <source>
        <dbReference type="ARBA" id="ARBA00022448"/>
    </source>
</evidence>
<dbReference type="PIRSF" id="PIRSF037092">
    <property type="entry name" value="AP3_complex_delta"/>
    <property type="match status" value="1"/>
</dbReference>
<dbReference type="InterPro" id="IPR002553">
    <property type="entry name" value="Clathrin/coatomer_adapt-like_N"/>
</dbReference>
<dbReference type="PANTHER" id="PTHR22781:SF12">
    <property type="entry name" value="AP-3 COMPLEX SUBUNIT DELTA-1"/>
    <property type="match status" value="1"/>
</dbReference>
<dbReference type="InterPro" id="IPR017105">
    <property type="entry name" value="AP3_complex_dsu"/>
</dbReference>
<dbReference type="InterPro" id="IPR011989">
    <property type="entry name" value="ARM-like"/>
</dbReference>
<feature type="region of interest" description="Disordered" evidence="8">
    <location>
        <begin position="834"/>
        <end position="919"/>
    </location>
</feature>
<dbReference type="GO" id="GO:0005794">
    <property type="term" value="C:Golgi apparatus"/>
    <property type="evidence" value="ECO:0007669"/>
    <property type="project" value="UniProtKB-SubCell"/>
</dbReference>
<dbReference type="GO" id="GO:0006623">
    <property type="term" value="P:protein targeting to vacuole"/>
    <property type="evidence" value="ECO:0007669"/>
    <property type="project" value="TreeGrafter"/>
</dbReference>
<gene>
    <name evidence="10" type="ORF">CDL12_25578</name>
</gene>
<keyword evidence="5 7" id="KW-0653">Protein transport</keyword>
<dbReference type="GO" id="GO:0010008">
    <property type="term" value="C:endosome membrane"/>
    <property type="evidence" value="ECO:0007669"/>
    <property type="project" value="TreeGrafter"/>
</dbReference>
<dbReference type="PANTHER" id="PTHR22781">
    <property type="entry name" value="DELTA ADAPTIN-RELATED"/>
    <property type="match status" value="1"/>
</dbReference>
<keyword evidence="3 7" id="KW-0813">Transport</keyword>
<reference evidence="11" key="1">
    <citation type="journal article" date="2018" name="Gigascience">
        <title>Genome assembly of the Pink Ipe (Handroanthus impetiginosus, Bignoniaceae), a highly valued, ecologically keystone Neotropical timber forest tree.</title>
        <authorList>
            <person name="Silva-Junior O.B."/>
            <person name="Grattapaglia D."/>
            <person name="Novaes E."/>
            <person name="Collevatti R.G."/>
        </authorList>
    </citation>
    <scope>NUCLEOTIDE SEQUENCE [LARGE SCALE GENOMIC DNA]</scope>
    <source>
        <strain evidence="11">cv. UFG-1</strain>
    </source>
</reference>
<keyword evidence="6" id="KW-0472">Membrane</keyword>
<dbReference type="Pfam" id="PF01602">
    <property type="entry name" value="Adaptin_N"/>
    <property type="match status" value="1"/>
</dbReference>
<dbReference type="SUPFAM" id="SSF48371">
    <property type="entry name" value="ARM repeat"/>
    <property type="match status" value="1"/>
</dbReference>